<sequence length="152" mass="16613">MTCAFILGAAVWPGGRPSPTLERRSLHAAQMYHAGRVSRIMCCGGLGRNAPSEADVMVEILTGAGVPRTAILIEDRSTTTRENIAFGLERLGMSDEIVLVTDGYHAPRARAIARSLGIRCTSDSPAHKARPRTILRESGAWLKFLWQRMRGI</sequence>
<protein>
    <recommendedName>
        <fullName evidence="1">DUF218 domain-containing protein</fullName>
    </recommendedName>
</protein>
<feature type="domain" description="DUF218" evidence="1">
    <location>
        <begin position="4"/>
        <end position="137"/>
    </location>
</feature>
<dbReference type="Proteomes" id="UP000027725">
    <property type="component" value="Unassembled WGS sequence"/>
</dbReference>
<dbReference type="InterPro" id="IPR051599">
    <property type="entry name" value="Cell_Envelope_Assoc"/>
</dbReference>
<keyword evidence="3" id="KW-1185">Reference proteome</keyword>
<dbReference type="eggNOG" id="COG1434">
    <property type="taxonomic scope" value="Bacteria"/>
</dbReference>
<dbReference type="AlphaFoldDB" id="A0A074TI80"/>
<evidence type="ECO:0000313" key="2">
    <source>
        <dbReference type="EMBL" id="KEP71339.1"/>
    </source>
</evidence>
<dbReference type="GO" id="GO:0005886">
    <property type="term" value="C:plasma membrane"/>
    <property type="evidence" value="ECO:0007669"/>
    <property type="project" value="TreeGrafter"/>
</dbReference>
<accession>A0A074TI80</accession>
<gene>
    <name evidence="2" type="ORF">DL1_07020</name>
</gene>
<organism evidence="2 3">
    <name type="scientific">Thioclava dalianensis</name>
    <dbReference type="NCBI Taxonomy" id="1185766"/>
    <lineage>
        <taxon>Bacteria</taxon>
        <taxon>Pseudomonadati</taxon>
        <taxon>Pseudomonadota</taxon>
        <taxon>Alphaproteobacteria</taxon>
        <taxon>Rhodobacterales</taxon>
        <taxon>Paracoccaceae</taxon>
        <taxon>Thioclava</taxon>
    </lineage>
</organism>
<dbReference type="OrthoDB" id="9809813at2"/>
<reference evidence="2 3" key="1">
    <citation type="submission" date="2014-03" db="EMBL/GenBank/DDBJ databases">
        <title>The draft genome sequence of Thioclava dalianensis DLFJ1-1.</title>
        <authorList>
            <person name="Lai Q."/>
            <person name="Shao Z."/>
        </authorList>
    </citation>
    <scope>NUCLEOTIDE SEQUENCE [LARGE SCALE GENOMIC DNA]</scope>
    <source>
        <strain evidence="2 3">DLFJ1-1</strain>
    </source>
</reference>
<dbReference type="InterPro" id="IPR003848">
    <property type="entry name" value="DUF218"/>
</dbReference>
<dbReference type="CDD" id="cd06259">
    <property type="entry name" value="YdcF-like"/>
    <property type="match status" value="1"/>
</dbReference>
<dbReference type="Pfam" id="PF02698">
    <property type="entry name" value="DUF218"/>
    <property type="match status" value="1"/>
</dbReference>
<dbReference type="PANTHER" id="PTHR30336:SF20">
    <property type="entry name" value="DUF218 DOMAIN-CONTAINING PROTEIN"/>
    <property type="match status" value="1"/>
</dbReference>
<dbReference type="STRING" id="1185766.SAMN05216224_101251"/>
<name>A0A074TI80_9RHOB</name>
<evidence type="ECO:0000313" key="3">
    <source>
        <dbReference type="Proteomes" id="UP000027725"/>
    </source>
</evidence>
<comment type="caution">
    <text evidence="2">The sequence shown here is derived from an EMBL/GenBank/DDBJ whole genome shotgun (WGS) entry which is preliminary data.</text>
</comment>
<proteinExistence type="predicted"/>
<dbReference type="RefSeq" id="WP_038061908.1">
    <property type="nucleotide sequence ID" value="NZ_FOVB01000001.1"/>
</dbReference>
<evidence type="ECO:0000259" key="1">
    <source>
        <dbReference type="Pfam" id="PF02698"/>
    </source>
</evidence>
<dbReference type="PANTHER" id="PTHR30336">
    <property type="entry name" value="INNER MEMBRANE PROTEIN, PROBABLE PERMEASE"/>
    <property type="match status" value="1"/>
</dbReference>
<dbReference type="EMBL" id="JHEH01000002">
    <property type="protein sequence ID" value="KEP71339.1"/>
    <property type="molecule type" value="Genomic_DNA"/>
</dbReference>
<dbReference type="InterPro" id="IPR014729">
    <property type="entry name" value="Rossmann-like_a/b/a_fold"/>
</dbReference>
<dbReference type="Gene3D" id="3.40.50.620">
    <property type="entry name" value="HUPs"/>
    <property type="match status" value="1"/>
</dbReference>